<dbReference type="Pfam" id="PF00561">
    <property type="entry name" value="Abhydrolase_1"/>
    <property type="match status" value="1"/>
</dbReference>
<feature type="chain" id="PRO_5021780721" evidence="4">
    <location>
        <begin position="32"/>
        <end position="520"/>
    </location>
</feature>
<evidence type="ECO:0000259" key="5">
    <source>
        <dbReference type="Pfam" id="PF00561"/>
    </source>
</evidence>
<evidence type="ECO:0000313" key="7">
    <source>
        <dbReference type="EMBL" id="TWG00594.1"/>
    </source>
</evidence>
<keyword evidence="2 4" id="KW-0732">Signal</keyword>
<reference evidence="7 8" key="1">
    <citation type="submission" date="2019-06" db="EMBL/GenBank/DDBJ databases">
        <title>Sequencing the genomes of 1000 actinobacteria strains.</title>
        <authorList>
            <person name="Klenk H.-P."/>
        </authorList>
    </citation>
    <scope>NUCLEOTIDE SEQUENCE [LARGE SCALE GENOMIC DNA]</scope>
    <source>
        <strain evidence="7 8">DSM 44826</strain>
    </source>
</reference>
<evidence type="ECO:0000259" key="6">
    <source>
        <dbReference type="Pfam" id="PF08386"/>
    </source>
</evidence>
<keyword evidence="8" id="KW-1185">Reference proteome</keyword>
<protein>
    <submittedName>
        <fullName evidence="7">Alpha/beta hydrolase family protein</fullName>
    </submittedName>
</protein>
<gene>
    <name evidence="7" type="ORF">FHX73_114474</name>
</gene>
<dbReference type="InterPro" id="IPR013595">
    <property type="entry name" value="Pept_S33_TAP-like_C"/>
</dbReference>
<evidence type="ECO:0000313" key="8">
    <source>
        <dbReference type="Proteomes" id="UP000317940"/>
    </source>
</evidence>
<feature type="signal peptide" evidence="4">
    <location>
        <begin position="1"/>
        <end position="31"/>
    </location>
</feature>
<proteinExistence type="inferred from homology"/>
<feature type="domain" description="Peptidase S33 tripeptidyl aminopeptidase-like C-terminal" evidence="6">
    <location>
        <begin position="411"/>
        <end position="512"/>
    </location>
</feature>
<dbReference type="GO" id="GO:0016787">
    <property type="term" value="F:hydrolase activity"/>
    <property type="evidence" value="ECO:0007669"/>
    <property type="project" value="UniProtKB-KW"/>
</dbReference>
<evidence type="ECO:0000256" key="1">
    <source>
        <dbReference type="ARBA" id="ARBA00010088"/>
    </source>
</evidence>
<dbReference type="OrthoDB" id="4006962at2"/>
<evidence type="ECO:0000256" key="4">
    <source>
        <dbReference type="SAM" id="SignalP"/>
    </source>
</evidence>
<name>A0A561UMN9_9ACTN</name>
<dbReference type="InterPro" id="IPR000073">
    <property type="entry name" value="AB_hydrolase_1"/>
</dbReference>
<comment type="caution">
    <text evidence="7">The sequence shown here is derived from an EMBL/GenBank/DDBJ whole genome shotgun (WGS) entry which is preliminary data.</text>
</comment>
<dbReference type="PANTHER" id="PTHR43248">
    <property type="entry name" value="2-SUCCINYL-6-HYDROXY-2,4-CYCLOHEXADIENE-1-CARBOXYLATE SYNTHASE"/>
    <property type="match status" value="1"/>
</dbReference>
<keyword evidence="3 7" id="KW-0378">Hydrolase</keyword>
<organism evidence="7 8">
    <name type="scientific">Kitasatospora viridis</name>
    <dbReference type="NCBI Taxonomy" id="281105"/>
    <lineage>
        <taxon>Bacteria</taxon>
        <taxon>Bacillati</taxon>
        <taxon>Actinomycetota</taxon>
        <taxon>Actinomycetes</taxon>
        <taxon>Kitasatosporales</taxon>
        <taxon>Streptomycetaceae</taxon>
        <taxon>Kitasatospora</taxon>
    </lineage>
</organism>
<dbReference type="SUPFAM" id="SSF53474">
    <property type="entry name" value="alpha/beta-Hydrolases"/>
    <property type="match status" value="1"/>
</dbReference>
<dbReference type="EMBL" id="VIWT01000001">
    <property type="protein sequence ID" value="TWG00594.1"/>
    <property type="molecule type" value="Genomic_DNA"/>
</dbReference>
<dbReference type="AlphaFoldDB" id="A0A561UMN9"/>
<dbReference type="Proteomes" id="UP000317940">
    <property type="component" value="Unassembled WGS sequence"/>
</dbReference>
<feature type="domain" description="AB hydrolase-1" evidence="5">
    <location>
        <begin position="89"/>
        <end position="260"/>
    </location>
</feature>
<evidence type="ECO:0000256" key="3">
    <source>
        <dbReference type="ARBA" id="ARBA00022801"/>
    </source>
</evidence>
<comment type="similarity">
    <text evidence="1">Belongs to the peptidase S33 family.</text>
</comment>
<accession>A0A561UMN9</accession>
<dbReference type="InterPro" id="IPR029058">
    <property type="entry name" value="AB_hydrolase_fold"/>
</dbReference>
<dbReference type="Gene3D" id="3.40.50.1820">
    <property type="entry name" value="alpha/beta hydrolase"/>
    <property type="match status" value="1"/>
</dbReference>
<dbReference type="Pfam" id="PF08386">
    <property type="entry name" value="Abhydrolase_4"/>
    <property type="match status" value="1"/>
</dbReference>
<dbReference type="PANTHER" id="PTHR43248:SF29">
    <property type="entry name" value="TRIPEPTIDYL AMINOPEPTIDASE"/>
    <property type="match status" value="1"/>
</dbReference>
<sequence length="520" mass="53914">MTRPRLTAAVRLGAAVTASLLLVGLAPVAAAAVTVPVPELGWGTKGCAAGFECATAAVPLDYRDPRGRSIQLALIRHPATDQAHRIGSLVFNPGGPAAAGTEALPTVYGMFPEEVRERFDIVSFDPRGVGESTTLQCFPDAAAEQSLLARIPAGFPVGAAQQSAWADAYEQFGRQCADGSPAGLAAHLSTADVARDMDVLRQALGERRLTYLGTSYGSYLGATYANLFPGRIRAMVLDSAIDPVAWSTGRDPQDAALPPFLRTGSDLASARTLDAFLDRCGAVTTDRCAFSAGSAEATRAKFDGLLNRLRSGPVELGAAPIGYAATVSAAASLLYAVAPVPGVPGTGWPALGQLLQVLWTAPDAPSGPSPTGGAPKQEQVLGVVCADTANPSAGADYSALADQAEARSGAVGPFWVWQTQRCAGWPADAGRDRYTGPWNRPTSAPILVVANTGDPAWPYEGSRAMADTLARGRLLTVDGYGHTVLGNPSSCAAEDEARYLVDGRLPARGTVCAPDQQPFA</sequence>
<evidence type="ECO:0000256" key="2">
    <source>
        <dbReference type="ARBA" id="ARBA00022729"/>
    </source>
</evidence>
<dbReference type="InterPro" id="IPR051601">
    <property type="entry name" value="Serine_prot/Carboxylest_S33"/>
</dbReference>